<comment type="caution">
    <text evidence="2">The sequence shown here is derived from an EMBL/GenBank/DDBJ whole genome shotgun (WGS) entry which is preliminary data.</text>
</comment>
<sequence length="287" mass="31089">MSLIGILLALLLERVLGQLPGWGRPVVFLAAMRALHALSPARLWRSVLLPPLVVAPPVILTWWAFGRIEGPIVSLLLSATVLLLCLGPRDLAEDVHELLRARADGDEARAAQLARALQHGPNPGETHRSLVGALFVQSHEKLFGVLLWFFAFGPAGAVLYRLVSRLPRFLDETAPGSPALQLADWLHAVSAWLPARITALVFGLAGSLDDALAAWRQLWREPEHGWRTQTWAVLAEVPSAALGAEEQGGAVVPASLEAMLGEVLRMQWRALLIMLAAFALTATGQLL</sequence>
<dbReference type="InterPro" id="IPR004485">
    <property type="entry name" value="Cobalamin_biosynth_CobD/CbiB"/>
</dbReference>
<dbReference type="InterPro" id="IPR052966">
    <property type="entry name" value="Beta-lactamase_Reg"/>
</dbReference>
<name>A0ABV2A6Y3_9GAMM</name>
<accession>A0ABV2A6Y3</accession>
<keyword evidence="1" id="KW-0472">Membrane</keyword>
<organism evidence="2 3">
    <name type="scientific">Sinimarinibacterium thermocellulolyticum</name>
    <dbReference type="NCBI Taxonomy" id="3170016"/>
    <lineage>
        <taxon>Bacteria</taxon>
        <taxon>Pseudomonadati</taxon>
        <taxon>Pseudomonadota</taxon>
        <taxon>Gammaproteobacteria</taxon>
        <taxon>Nevskiales</taxon>
        <taxon>Nevskiaceae</taxon>
        <taxon>Sinimarinibacterium</taxon>
    </lineage>
</organism>
<evidence type="ECO:0000313" key="3">
    <source>
        <dbReference type="Proteomes" id="UP001465331"/>
    </source>
</evidence>
<feature type="transmembrane region" description="Helical" evidence="1">
    <location>
        <begin position="268"/>
        <end position="286"/>
    </location>
</feature>
<dbReference type="PANTHER" id="PTHR38684:SF1">
    <property type="entry name" value="PROTEIN AMPE"/>
    <property type="match status" value="1"/>
</dbReference>
<dbReference type="RefSeq" id="WP_352887200.1">
    <property type="nucleotide sequence ID" value="NZ_JBEPIJ010000002.1"/>
</dbReference>
<dbReference type="EMBL" id="JBEPIJ010000002">
    <property type="protein sequence ID" value="MES0872914.1"/>
    <property type="molecule type" value="Genomic_DNA"/>
</dbReference>
<feature type="transmembrane region" description="Helical" evidence="1">
    <location>
        <begin position="142"/>
        <end position="163"/>
    </location>
</feature>
<proteinExistence type="predicted"/>
<evidence type="ECO:0000313" key="2">
    <source>
        <dbReference type="EMBL" id="MES0872914.1"/>
    </source>
</evidence>
<gene>
    <name evidence="2" type="primary">ampE</name>
    <name evidence="2" type="ORF">ABSH63_02630</name>
</gene>
<reference evidence="2 3" key="1">
    <citation type="submission" date="2024-06" db="EMBL/GenBank/DDBJ databases">
        <authorList>
            <person name="Li Z."/>
            <person name="Jiang Y."/>
        </authorList>
    </citation>
    <scope>NUCLEOTIDE SEQUENCE [LARGE SCALE GENOMIC DNA]</scope>
    <source>
        <strain evidence="2 3">HSW-8</strain>
    </source>
</reference>
<dbReference type="Proteomes" id="UP001465331">
    <property type="component" value="Unassembled WGS sequence"/>
</dbReference>
<keyword evidence="3" id="KW-1185">Reference proteome</keyword>
<dbReference type="PANTHER" id="PTHR38684">
    <property type="entry name" value="PROTEIN AMPE"/>
    <property type="match status" value="1"/>
</dbReference>
<protein>
    <submittedName>
        <fullName evidence="2">Regulatory signaling modulator protein AmpE</fullName>
    </submittedName>
</protein>
<evidence type="ECO:0000256" key="1">
    <source>
        <dbReference type="SAM" id="Phobius"/>
    </source>
</evidence>
<keyword evidence="1" id="KW-1133">Transmembrane helix</keyword>
<keyword evidence="1" id="KW-0812">Transmembrane</keyword>
<dbReference type="Pfam" id="PF03186">
    <property type="entry name" value="CobD_Cbib"/>
    <property type="match status" value="1"/>
</dbReference>